<dbReference type="InterPro" id="IPR018333">
    <property type="entry name" value="Squalene_cyclase"/>
</dbReference>
<dbReference type="PANTHER" id="PTHR11764:SF19">
    <property type="entry name" value="TERPENE CYCLASE_MUTASE FAMILY MEMBER"/>
    <property type="match status" value="1"/>
</dbReference>
<evidence type="ECO:0000256" key="1">
    <source>
        <dbReference type="ARBA" id="ARBA00009755"/>
    </source>
</evidence>
<dbReference type="Proteomes" id="UP000595140">
    <property type="component" value="Unassembled WGS sequence"/>
</dbReference>
<evidence type="ECO:0000313" key="4">
    <source>
        <dbReference type="EMBL" id="VFQ62931.1"/>
    </source>
</evidence>
<dbReference type="OrthoDB" id="1254072at2759"/>
<gene>
    <name evidence="4" type="ORF">CCAM_LOCUS4707</name>
</gene>
<evidence type="ECO:0000256" key="2">
    <source>
        <dbReference type="ARBA" id="ARBA00022737"/>
    </source>
</evidence>
<keyword evidence="2" id="KW-0677">Repeat</keyword>
<evidence type="ECO:0000259" key="3">
    <source>
        <dbReference type="Pfam" id="PF13243"/>
    </source>
</evidence>
<dbReference type="GO" id="GO:0005811">
    <property type="term" value="C:lipid droplet"/>
    <property type="evidence" value="ECO:0007669"/>
    <property type="project" value="InterPro"/>
</dbReference>
<proteinExistence type="inferred from homology"/>
<accession>A0A484KAC9</accession>
<dbReference type="Pfam" id="PF13243">
    <property type="entry name" value="SQHop_cyclase_C"/>
    <property type="match status" value="1"/>
</dbReference>
<dbReference type="Gene3D" id="1.50.10.20">
    <property type="match status" value="1"/>
</dbReference>
<protein>
    <recommendedName>
        <fullName evidence="3">Squalene cyclase C-terminal domain-containing protein</fullName>
    </recommendedName>
</protein>
<dbReference type="PANTHER" id="PTHR11764">
    <property type="entry name" value="TERPENE CYCLASE/MUTASE FAMILY MEMBER"/>
    <property type="match status" value="1"/>
</dbReference>
<evidence type="ECO:0000313" key="5">
    <source>
        <dbReference type="Proteomes" id="UP000595140"/>
    </source>
</evidence>
<reference evidence="4 5" key="1">
    <citation type="submission" date="2018-04" db="EMBL/GenBank/DDBJ databases">
        <authorList>
            <person name="Vogel A."/>
        </authorList>
    </citation>
    <scope>NUCLEOTIDE SEQUENCE [LARGE SCALE GENOMIC DNA]</scope>
</reference>
<dbReference type="FunFam" id="1.50.10.20:FF:000011">
    <property type="entry name" value="Terpene cyclase/mutase family member"/>
    <property type="match status" value="1"/>
</dbReference>
<dbReference type="GO" id="GO:0016866">
    <property type="term" value="F:intramolecular transferase activity"/>
    <property type="evidence" value="ECO:0007669"/>
    <property type="project" value="InterPro"/>
</dbReference>
<keyword evidence="5" id="KW-1185">Reference proteome</keyword>
<sequence>MKVQSFGSQMWDLSFSVRAILSSNLNQEYWPTLKRAHEFLKASQVISNPPGEFQEKYYRHESKGCWTFSTQDHGWQVSDCTAEALLVALKFSQLPTHVVGEEIDTQRLYDAVNVVLSLQSDNGGFFAWEPRRTYEWVEKLNPLEFFEDVLIEREYVECTSSAIQSLSYFQKLHPQHRKSEIKSSIQRGIRYVEKMQNLDGSWTGNWGNCFTYATWFAVEALATCGKNCNNSVVVRKACQFLLTKQLPDGGWGESYLSSSKKVYTNLEGKRSHLVHTSWALLALIAADHKDVDPTPIHQGIKFIINSQMEDGDYPQEIVTKGYNHEYELDYLETFCLIGK</sequence>
<comment type="similarity">
    <text evidence="1">Belongs to the terpene cyclase/mutase family.</text>
</comment>
<dbReference type="AlphaFoldDB" id="A0A484KAC9"/>
<dbReference type="EMBL" id="OOIL02000252">
    <property type="protein sequence ID" value="VFQ62931.1"/>
    <property type="molecule type" value="Genomic_DNA"/>
</dbReference>
<dbReference type="InterPro" id="IPR008930">
    <property type="entry name" value="Terpenoid_cyclase/PrenylTrfase"/>
</dbReference>
<organism evidence="4 5">
    <name type="scientific">Cuscuta campestris</name>
    <dbReference type="NCBI Taxonomy" id="132261"/>
    <lineage>
        <taxon>Eukaryota</taxon>
        <taxon>Viridiplantae</taxon>
        <taxon>Streptophyta</taxon>
        <taxon>Embryophyta</taxon>
        <taxon>Tracheophyta</taxon>
        <taxon>Spermatophyta</taxon>
        <taxon>Magnoliopsida</taxon>
        <taxon>eudicotyledons</taxon>
        <taxon>Gunneridae</taxon>
        <taxon>Pentapetalae</taxon>
        <taxon>asterids</taxon>
        <taxon>lamiids</taxon>
        <taxon>Solanales</taxon>
        <taxon>Convolvulaceae</taxon>
        <taxon>Cuscuteae</taxon>
        <taxon>Cuscuta</taxon>
        <taxon>Cuscuta subgen. Grammica</taxon>
        <taxon>Cuscuta sect. Cleistogrammica</taxon>
    </lineage>
</organism>
<dbReference type="NCBIfam" id="TIGR01787">
    <property type="entry name" value="squalene_cyclas"/>
    <property type="match status" value="1"/>
</dbReference>
<dbReference type="GO" id="GO:0016104">
    <property type="term" value="P:triterpenoid biosynthetic process"/>
    <property type="evidence" value="ECO:0007669"/>
    <property type="project" value="InterPro"/>
</dbReference>
<dbReference type="InterPro" id="IPR032696">
    <property type="entry name" value="SQ_cyclase_C"/>
</dbReference>
<name>A0A484KAC9_9ASTE</name>
<dbReference type="SUPFAM" id="SSF48239">
    <property type="entry name" value="Terpenoid cyclases/Protein prenyltransferases"/>
    <property type="match status" value="1"/>
</dbReference>
<feature type="domain" description="Squalene cyclase C-terminal" evidence="3">
    <location>
        <begin position="8"/>
        <end position="330"/>
    </location>
</feature>